<dbReference type="AlphaFoldDB" id="A0A8S3XJN1"/>
<keyword evidence="1" id="KW-0433">Leucine-rich repeat</keyword>
<sequence length="330" mass="37579">MLLIFSSLWETIPSLSESTTNRISTAASTYALCCAISGAAFPDVAFQSDEETASRRSRSNSASTNMLERRMYRTRSARKLLRFDSEYDIQFTMGNSGLRQHYDTASKTGVLQISDRKLKDIPVEVFNLSEHLRNLDLSKNKISIVPDDLSRLKNLKQLNLSANHIEVLPDSLIYLKKLEMLNVSNNSICSLPSHFSNLNNLKQVYLSHNKFTEFPLQLLCLNNLEVVDLSNNKITRIPNGMTDFYAAELNLSQNEISTLSEDLHQAPRLKILRLEENCLSLDAVRPSLLRDSKIHTINLDGNLFETKQLVSVEGYNEYTERYTALKKKMF</sequence>
<gene>
    <name evidence="4" type="ORF">PAPOLLO_LOCUS16948</name>
</gene>
<accession>A0A8S3XJN1</accession>
<evidence type="ECO:0000313" key="5">
    <source>
        <dbReference type="Proteomes" id="UP000691718"/>
    </source>
</evidence>
<dbReference type="EMBL" id="CAJQZP010001125">
    <property type="protein sequence ID" value="CAG5018824.1"/>
    <property type="molecule type" value="Genomic_DNA"/>
</dbReference>
<evidence type="ECO:0000256" key="1">
    <source>
        <dbReference type="ARBA" id="ARBA00022614"/>
    </source>
</evidence>
<dbReference type="PROSITE" id="PS51450">
    <property type="entry name" value="LRR"/>
    <property type="match status" value="4"/>
</dbReference>
<feature type="domain" description="Disease resistance R13L4/SHOC-2-like LRR" evidence="3">
    <location>
        <begin position="118"/>
        <end position="247"/>
    </location>
</feature>
<comment type="caution">
    <text evidence="4">The sequence shown here is derived from an EMBL/GenBank/DDBJ whole genome shotgun (WGS) entry which is preliminary data.</text>
</comment>
<dbReference type="SMART" id="SM00369">
    <property type="entry name" value="LRR_TYP"/>
    <property type="match status" value="5"/>
</dbReference>
<evidence type="ECO:0000313" key="4">
    <source>
        <dbReference type="EMBL" id="CAG5018824.1"/>
    </source>
</evidence>
<reference evidence="4" key="1">
    <citation type="submission" date="2021-04" db="EMBL/GenBank/DDBJ databases">
        <authorList>
            <person name="Tunstrom K."/>
        </authorList>
    </citation>
    <scope>NUCLEOTIDE SEQUENCE</scope>
</reference>
<protein>
    <submittedName>
        <fullName evidence="4">(apollo) hypothetical protein</fullName>
    </submittedName>
</protein>
<keyword evidence="5" id="KW-1185">Reference proteome</keyword>
<dbReference type="PANTHER" id="PTHR48051:SF1">
    <property type="entry name" value="RAS SUPPRESSOR PROTEIN 1"/>
    <property type="match status" value="1"/>
</dbReference>
<dbReference type="Pfam" id="PF23598">
    <property type="entry name" value="LRR_14"/>
    <property type="match status" value="1"/>
</dbReference>
<dbReference type="InterPro" id="IPR050216">
    <property type="entry name" value="LRR_domain-containing"/>
</dbReference>
<dbReference type="Proteomes" id="UP000691718">
    <property type="component" value="Unassembled WGS sequence"/>
</dbReference>
<dbReference type="InterPro" id="IPR001611">
    <property type="entry name" value="Leu-rich_rpt"/>
</dbReference>
<dbReference type="SMART" id="SM00365">
    <property type="entry name" value="LRR_SD22"/>
    <property type="match status" value="3"/>
</dbReference>
<name>A0A8S3XJN1_PARAO</name>
<dbReference type="GO" id="GO:0005737">
    <property type="term" value="C:cytoplasm"/>
    <property type="evidence" value="ECO:0007669"/>
    <property type="project" value="TreeGrafter"/>
</dbReference>
<evidence type="ECO:0000256" key="2">
    <source>
        <dbReference type="ARBA" id="ARBA00022737"/>
    </source>
</evidence>
<evidence type="ECO:0000259" key="3">
    <source>
        <dbReference type="Pfam" id="PF23598"/>
    </source>
</evidence>
<proteinExistence type="predicted"/>
<dbReference type="InterPro" id="IPR055414">
    <property type="entry name" value="LRR_R13L4/SHOC2-like"/>
</dbReference>
<dbReference type="OrthoDB" id="1728874at2759"/>
<dbReference type="FunFam" id="3.80.10.10:FF:000230">
    <property type="entry name" value="Leucine-rich repeat-containing protein 57"/>
    <property type="match status" value="1"/>
</dbReference>
<keyword evidence="2" id="KW-0677">Repeat</keyword>
<dbReference type="InterPro" id="IPR003591">
    <property type="entry name" value="Leu-rich_rpt_typical-subtyp"/>
</dbReference>
<organism evidence="4 5">
    <name type="scientific">Parnassius apollo</name>
    <name type="common">Apollo butterfly</name>
    <name type="synonym">Papilio apollo</name>
    <dbReference type="NCBI Taxonomy" id="110799"/>
    <lineage>
        <taxon>Eukaryota</taxon>
        <taxon>Metazoa</taxon>
        <taxon>Ecdysozoa</taxon>
        <taxon>Arthropoda</taxon>
        <taxon>Hexapoda</taxon>
        <taxon>Insecta</taxon>
        <taxon>Pterygota</taxon>
        <taxon>Neoptera</taxon>
        <taxon>Endopterygota</taxon>
        <taxon>Lepidoptera</taxon>
        <taxon>Glossata</taxon>
        <taxon>Ditrysia</taxon>
        <taxon>Papilionoidea</taxon>
        <taxon>Papilionidae</taxon>
        <taxon>Parnassiinae</taxon>
        <taxon>Parnassini</taxon>
        <taxon>Parnassius</taxon>
        <taxon>Parnassius</taxon>
    </lineage>
</organism>
<dbReference type="PANTHER" id="PTHR48051">
    <property type="match status" value="1"/>
</dbReference>